<dbReference type="EMBL" id="JBHSAB010000001">
    <property type="protein sequence ID" value="MFC3907497.1"/>
    <property type="molecule type" value="Genomic_DNA"/>
</dbReference>
<dbReference type="RefSeq" id="WP_382339912.1">
    <property type="nucleotide sequence ID" value="NZ_JBHSAB010000001.1"/>
</dbReference>
<gene>
    <name evidence="2" type="ORF">ACFORL_00200</name>
</gene>
<evidence type="ECO:0000256" key="1">
    <source>
        <dbReference type="SAM" id="SignalP"/>
    </source>
</evidence>
<name>A0ABV8CBM4_9GAMM</name>
<sequence>MSWCRKKLLVRLFVSILYIYSSGSWCTTQRDFQSWLNLTISGPVNKESRSFQRFKYWLEGQERIGDDSSRSSQTMFRTGIGYMLTEKASLWVGYAWIKTGIPFTMHPFTEDRIWEQLLWNKKTPDWNFSSRTRMEQRFTTNNHKVAYRVRQLLKIAIPIKNHPDFRLVGSDEIFWHTNNFIGRNGKGFDQNRLFAGIGYQFNPTISTEIGYMNQYIRRLGIPNFLNNILSINFFINF</sequence>
<dbReference type="InterPro" id="IPR019619">
    <property type="entry name" value="DUF2490"/>
</dbReference>
<dbReference type="Pfam" id="PF10677">
    <property type="entry name" value="DUF2490"/>
    <property type="match status" value="1"/>
</dbReference>
<organism evidence="2 3">
    <name type="scientific">Legionella dresdenensis</name>
    <dbReference type="NCBI Taxonomy" id="450200"/>
    <lineage>
        <taxon>Bacteria</taxon>
        <taxon>Pseudomonadati</taxon>
        <taxon>Pseudomonadota</taxon>
        <taxon>Gammaproteobacteria</taxon>
        <taxon>Legionellales</taxon>
        <taxon>Legionellaceae</taxon>
        <taxon>Legionella</taxon>
    </lineage>
</organism>
<comment type="caution">
    <text evidence="2">The sequence shown here is derived from an EMBL/GenBank/DDBJ whole genome shotgun (WGS) entry which is preliminary data.</text>
</comment>
<feature type="chain" id="PRO_5047303222" evidence="1">
    <location>
        <begin position="27"/>
        <end position="237"/>
    </location>
</feature>
<accession>A0ABV8CBM4</accession>
<keyword evidence="1" id="KW-0732">Signal</keyword>
<keyword evidence="3" id="KW-1185">Reference proteome</keyword>
<evidence type="ECO:0000313" key="2">
    <source>
        <dbReference type="EMBL" id="MFC3907497.1"/>
    </source>
</evidence>
<evidence type="ECO:0000313" key="3">
    <source>
        <dbReference type="Proteomes" id="UP001595758"/>
    </source>
</evidence>
<reference evidence="3" key="1">
    <citation type="journal article" date="2019" name="Int. J. Syst. Evol. Microbiol.">
        <title>The Global Catalogue of Microorganisms (GCM) 10K type strain sequencing project: providing services to taxonomists for standard genome sequencing and annotation.</title>
        <authorList>
            <consortium name="The Broad Institute Genomics Platform"/>
            <consortium name="The Broad Institute Genome Sequencing Center for Infectious Disease"/>
            <person name="Wu L."/>
            <person name="Ma J."/>
        </authorList>
    </citation>
    <scope>NUCLEOTIDE SEQUENCE [LARGE SCALE GENOMIC DNA]</scope>
    <source>
        <strain evidence="3">CCUG 59858</strain>
    </source>
</reference>
<dbReference type="Proteomes" id="UP001595758">
    <property type="component" value="Unassembled WGS sequence"/>
</dbReference>
<proteinExistence type="predicted"/>
<protein>
    <submittedName>
        <fullName evidence="2">DUF2490 domain-containing protein</fullName>
    </submittedName>
</protein>
<feature type="signal peptide" evidence="1">
    <location>
        <begin position="1"/>
        <end position="26"/>
    </location>
</feature>